<accession>A0ABT1BXJ5</accession>
<feature type="signal peptide" evidence="1">
    <location>
        <begin position="1"/>
        <end position="18"/>
    </location>
</feature>
<gene>
    <name evidence="2" type="ORF">NG821_06255</name>
</gene>
<dbReference type="PROSITE" id="PS51257">
    <property type="entry name" value="PROKAR_LIPOPROTEIN"/>
    <property type="match status" value="1"/>
</dbReference>
<keyword evidence="3" id="KW-1185">Reference proteome</keyword>
<comment type="caution">
    <text evidence="2">The sequence shown here is derived from an EMBL/GenBank/DDBJ whole genome shotgun (WGS) entry which is preliminary data.</text>
</comment>
<evidence type="ECO:0000256" key="1">
    <source>
        <dbReference type="SAM" id="SignalP"/>
    </source>
</evidence>
<proteinExistence type="predicted"/>
<feature type="chain" id="PRO_5047332446" evidence="1">
    <location>
        <begin position="19"/>
        <end position="271"/>
    </location>
</feature>
<keyword evidence="1" id="KW-0732">Signal</keyword>
<name>A0ABT1BXJ5_9BACT</name>
<reference evidence="2 3" key="1">
    <citation type="submission" date="2022-06" db="EMBL/GenBank/DDBJ databases">
        <title>A taxonomic note on the genus Prevotella: Description of four novel genera and emended description of the genera Hallella and Xylanibacter.</title>
        <authorList>
            <person name="Hitch T.C.A."/>
        </authorList>
    </citation>
    <scope>NUCLEOTIDE SEQUENCE [LARGE SCALE GENOMIC DNA]</scope>
    <source>
        <strain evidence="2 3">DSM 100619</strain>
    </source>
</reference>
<sequence length="271" mass="29742">MKKASFFLAILFATFLFAGCSDNDNSTGPALEYVKVNLQIGTDSTLDLSGNSTPFIYNAGTKSLVKGNPLAITRSSDIVDFVPVIPTTFTAYLVASQDLYTSEGQAIITKGTVLNSITVHTGSNYISVPKYGCNIYVTNYSDGTETQQYSWITWKDPLDHLPAGTTKLYLYGKNEALTEEENDTYGEILTGEVKMSNPYAAVCVYKNAQVTGYPTDWSGTVGLSGAWFYIYKNCSKGLTNLGLIIPLQNNQQTYLSDEISANHIYQYVIDE</sequence>
<organism evidence="2 3">
    <name type="scientific">Segatella cerevisiae</name>
    <dbReference type="NCBI Taxonomy" id="2053716"/>
    <lineage>
        <taxon>Bacteria</taxon>
        <taxon>Pseudomonadati</taxon>
        <taxon>Bacteroidota</taxon>
        <taxon>Bacteroidia</taxon>
        <taxon>Bacteroidales</taxon>
        <taxon>Prevotellaceae</taxon>
        <taxon>Segatella</taxon>
    </lineage>
</organism>
<dbReference type="Proteomes" id="UP001204015">
    <property type="component" value="Unassembled WGS sequence"/>
</dbReference>
<dbReference type="RefSeq" id="WP_252760803.1">
    <property type="nucleotide sequence ID" value="NZ_JAMXLY010000018.1"/>
</dbReference>
<protein>
    <submittedName>
        <fullName evidence="2">Uncharacterized protein</fullName>
    </submittedName>
</protein>
<dbReference type="EMBL" id="JAMXLY010000018">
    <property type="protein sequence ID" value="MCO6025445.1"/>
    <property type="molecule type" value="Genomic_DNA"/>
</dbReference>
<evidence type="ECO:0000313" key="2">
    <source>
        <dbReference type="EMBL" id="MCO6025445.1"/>
    </source>
</evidence>
<evidence type="ECO:0000313" key="3">
    <source>
        <dbReference type="Proteomes" id="UP001204015"/>
    </source>
</evidence>